<dbReference type="OrthoDB" id="446723at2759"/>
<sequence>MFRFLYNQVILFHVVTKTGFNCTHNIFFYITYTTRTGKNCLLSSRDLLTTSLIFWLLREAPDAELVLYIHNTSDTIASRQLLDSYRTLYSAMPDKIFVLSTDY</sequence>
<gene>
    <name evidence="1" type="ORF">BDY21DRAFT_293616</name>
</gene>
<keyword evidence="2" id="KW-1185">Reference proteome</keyword>
<name>A0A6A6NMZ0_9PEZI</name>
<dbReference type="AlphaFoldDB" id="A0A6A6NMZ0"/>
<protein>
    <submittedName>
        <fullName evidence="1">Uncharacterized protein</fullName>
    </submittedName>
</protein>
<accession>A0A6A6NMZ0</accession>
<evidence type="ECO:0000313" key="2">
    <source>
        <dbReference type="Proteomes" id="UP000799766"/>
    </source>
</evidence>
<dbReference type="Proteomes" id="UP000799766">
    <property type="component" value="Unassembled WGS sequence"/>
</dbReference>
<organism evidence="1 2">
    <name type="scientific">Lineolata rhizophorae</name>
    <dbReference type="NCBI Taxonomy" id="578093"/>
    <lineage>
        <taxon>Eukaryota</taxon>
        <taxon>Fungi</taxon>
        <taxon>Dikarya</taxon>
        <taxon>Ascomycota</taxon>
        <taxon>Pezizomycotina</taxon>
        <taxon>Dothideomycetes</taxon>
        <taxon>Dothideomycetes incertae sedis</taxon>
        <taxon>Lineolatales</taxon>
        <taxon>Lineolataceae</taxon>
        <taxon>Lineolata</taxon>
    </lineage>
</organism>
<proteinExistence type="predicted"/>
<reference evidence="1" key="1">
    <citation type="journal article" date="2020" name="Stud. Mycol.">
        <title>101 Dothideomycetes genomes: a test case for predicting lifestyles and emergence of pathogens.</title>
        <authorList>
            <person name="Haridas S."/>
            <person name="Albert R."/>
            <person name="Binder M."/>
            <person name="Bloem J."/>
            <person name="Labutti K."/>
            <person name="Salamov A."/>
            <person name="Andreopoulos B."/>
            <person name="Baker S."/>
            <person name="Barry K."/>
            <person name="Bills G."/>
            <person name="Bluhm B."/>
            <person name="Cannon C."/>
            <person name="Castanera R."/>
            <person name="Culley D."/>
            <person name="Daum C."/>
            <person name="Ezra D."/>
            <person name="Gonzalez J."/>
            <person name="Henrissat B."/>
            <person name="Kuo A."/>
            <person name="Liang C."/>
            <person name="Lipzen A."/>
            <person name="Lutzoni F."/>
            <person name="Magnuson J."/>
            <person name="Mondo S."/>
            <person name="Nolan M."/>
            <person name="Ohm R."/>
            <person name="Pangilinan J."/>
            <person name="Park H.-J."/>
            <person name="Ramirez L."/>
            <person name="Alfaro M."/>
            <person name="Sun H."/>
            <person name="Tritt A."/>
            <person name="Yoshinaga Y."/>
            <person name="Zwiers L.-H."/>
            <person name="Turgeon B."/>
            <person name="Goodwin S."/>
            <person name="Spatafora J."/>
            <person name="Crous P."/>
            <person name="Grigoriev I."/>
        </authorList>
    </citation>
    <scope>NUCLEOTIDE SEQUENCE</scope>
    <source>
        <strain evidence="1">ATCC 16933</strain>
    </source>
</reference>
<dbReference type="EMBL" id="MU001700">
    <property type="protein sequence ID" value="KAF2453092.1"/>
    <property type="molecule type" value="Genomic_DNA"/>
</dbReference>
<evidence type="ECO:0000313" key="1">
    <source>
        <dbReference type="EMBL" id="KAF2453092.1"/>
    </source>
</evidence>